<dbReference type="SUPFAM" id="SSF57850">
    <property type="entry name" value="RING/U-box"/>
    <property type="match status" value="1"/>
</dbReference>
<protein>
    <recommendedName>
        <fullName evidence="6">RING-type domain-containing protein</fullName>
    </recommendedName>
</protein>
<name>A0A0J8B6V8_BETVV</name>
<dbReference type="GO" id="GO:0061630">
    <property type="term" value="F:ubiquitin protein ligase activity"/>
    <property type="evidence" value="ECO:0007669"/>
    <property type="project" value="InterPro"/>
</dbReference>
<dbReference type="EMBL" id="KQ090346">
    <property type="protein sequence ID" value="KMS96994.1"/>
    <property type="molecule type" value="Genomic_DNA"/>
</dbReference>
<dbReference type="PROSITE" id="PS50089">
    <property type="entry name" value="ZF_RING_2"/>
    <property type="match status" value="1"/>
</dbReference>
<keyword evidence="8" id="KW-1185">Reference proteome</keyword>
<dbReference type="InterPro" id="IPR017907">
    <property type="entry name" value="Znf_RING_CS"/>
</dbReference>
<dbReference type="OMA" id="CKACINA"/>
<sequence length="223" mass="24157">MSARVPKGVPPKAAVRCSQRRKMGLDVDLNVPLSDHCDEVGTSSHVPAVPQVQAAPLVVPIDVDSLEEDVVLSSPRAFAAAKNNSRRNQTRSSNVADVEILSASRPAANNRCKRQRVPTNQPIINCELYVIPDRNDSDVSGTGESFPGKTRSVAPPPPPPPPEPVFNCPVCMGPLVEEMTTKCGHIFCKACIKKAISSQHRCPTCRRKVTMKDTIRIYLPASS</sequence>
<evidence type="ECO:0000256" key="5">
    <source>
        <dbReference type="SAM" id="MobiDB-lite"/>
    </source>
</evidence>
<feature type="domain" description="RING-type" evidence="6">
    <location>
        <begin position="168"/>
        <end position="206"/>
    </location>
</feature>
<accession>A0A0J8B6V8</accession>
<dbReference type="SMART" id="SM00184">
    <property type="entry name" value="RING"/>
    <property type="match status" value="1"/>
</dbReference>
<dbReference type="PANTHER" id="PTHR47094">
    <property type="entry name" value="ELFLESS, ISOFORM B"/>
    <property type="match status" value="1"/>
</dbReference>
<dbReference type="PROSITE" id="PS00518">
    <property type="entry name" value="ZF_RING_1"/>
    <property type="match status" value="1"/>
</dbReference>
<evidence type="ECO:0000259" key="6">
    <source>
        <dbReference type="PROSITE" id="PS50089"/>
    </source>
</evidence>
<gene>
    <name evidence="7" type="ORF">BVRB_7g179750</name>
</gene>
<feature type="region of interest" description="Disordered" evidence="5">
    <location>
        <begin position="135"/>
        <end position="160"/>
    </location>
</feature>
<evidence type="ECO:0000313" key="7">
    <source>
        <dbReference type="EMBL" id="KMS96994.1"/>
    </source>
</evidence>
<dbReference type="GO" id="GO:0006511">
    <property type="term" value="P:ubiquitin-dependent protein catabolic process"/>
    <property type="evidence" value="ECO:0007669"/>
    <property type="project" value="TreeGrafter"/>
</dbReference>
<keyword evidence="2 4" id="KW-0863">Zinc-finger</keyword>
<organism evidence="7 8">
    <name type="scientific">Beta vulgaris subsp. vulgaris</name>
    <name type="common">Beet</name>
    <dbReference type="NCBI Taxonomy" id="3555"/>
    <lineage>
        <taxon>Eukaryota</taxon>
        <taxon>Viridiplantae</taxon>
        <taxon>Streptophyta</taxon>
        <taxon>Embryophyta</taxon>
        <taxon>Tracheophyta</taxon>
        <taxon>Spermatophyta</taxon>
        <taxon>Magnoliopsida</taxon>
        <taxon>eudicotyledons</taxon>
        <taxon>Gunneridae</taxon>
        <taxon>Pentapetalae</taxon>
        <taxon>Caryophyllales</taxon>
        <taxon>Chenopodiaceae</taxon>
        <taxon>Betoideae</taxon>
        <taxon>Beta</taxon>
    </lineage>
</organism>
<dbReference type="GO" id="GO:0008270">
    <property type="term" value="F:zinc ion binding"/>
    <property type="evidence" value="ECO:0007669"/>
    <property type="project" value="UniProtKB-KW"/>
</dbReference>
<dbReference type="Gene3D" id="3.30.40.10">
    <property type="entry name" value="Zinc/RING finger domain, C3HC4 (zinc finger)"/>
    <property type="match status" value="1"/>
</dbReference>
<dbReference type="GO" id="GO:0140082">
    <property type="term" value="F:SUMO-ubiquitin ligase activity"/>
    <property type="evidence" value="ECO:0007669"/>
    <property type="project" value="TreeGrafter"/>
</dbReference>
<dbReference type="InterPro" id="IPR001841">
    <property type="entry name" value="Znf_RING"/>
</dbReference>
<dbReference type="GO" id="GO:0032183">
    <property type="term" value="F:SUMO binding"/>
    <property type="evidence" value="ECO:0007669"/>
    <property type="project" value="TreeGrafter"/>
</dbReference>
<evidence type="ECO:0000256" key="2">
    <source>
        <dbReference type="ARBA" id="ARBA00022771"/>
    </source>
</evidence>
<dbReference type="Proteomes" id="UP000035740">
    <property type="component" value="Unassembled WGS sequence"/>
</dbReference>
<proteinExistence type="predicted"/>
<dbReference type="KEGG" id="bvg:104908920"/>
<dbReference type="Gramene" id="KMS96994">
    <property type="protein sequence ID" value="KMS96994"/>
    <property type="gene ID" value="BVRB_7g179750"/>
</dbReference>
<keyword evidence="1" id="KW-0479">Metal-binding</keyword>
<evidence type="ECO:0000256" key="3">
    <source>
        <dbReference type="ARBA" id="ARBA00022833"/>
    </source>
</evidence>
<reference evidence="7 8" key="1">
    <citation type="journal article" date="2014" name="Nature">
        <title>The genome of the recently domesticated crop plant sugar beet (Beta vulgaris).</title>
        <authorList>
            <person name="Dohm J.C."/>
            <person name="Minoche A.E."/>
            <person name="Holtgrawe D."/>
            <person name="Capella-Gutierrez S."/>
            <person name="Zakrzewski F."/>
            <person name="Tafer H."/>
            <person name="Rupp O."/>
            <person name="Sorensen T.R."/>
            <person name="Stracke R."/>
            <person name="Reinhardt R."/>
            <person name="Goesmann A."/>
            <person name="Kraft T."/>
            <person name="Schulz B."/>
            <person name="Stadler P.F."/>
            <person name="Schmidt T."/>
            <person name="Gabaldon T."/>
            <person name="Lehrach H."/>
            <person name="Weisshaar B."/>
            <person name="Himmelbauer H."/>
        </authorList>
    </citation>
    <scope>NUCLEOTIDE SEQUENCE [LARGE SCALE GENOMIC DNA]</scope>
    <source>
        <tissue evidence="7">Taproot</tissue>
    </source>
</reference>
<dbReference type="InterPro" id="IPR013083">
    <property type="entry name" value="Znf_RING/FYVE/PHD"/>
</dbReference>
<evidence type="ECO:0000313" key="8">
    <source>
        <dbReference type="Proteomes" id="UP000035740"/>
    </source>
</evidence>
<dbReference type="PANTHER" id="PTHR47094:SF1">
    <property type="entry name" value="RING-TYPE E3 UBIQUITIN TRANSFERASE"/>
    <property type="match status" value="1"/>
</dbReference>
<dbReference type="InterPro" id="IPR049627">
    <property type="entry name" value="SLX8"/>
</dbReference>
<evidence type="ECO:0000256" key="4">
    <source>
        <dbReference type="PROSITE-ProRule" id="PRU00175"/>
    </source>
</evidence>
<keyword evidence="3" id="KW-0862">Zinc</keyword>
<evidence type="ECO:0000256" key="1">
    <source>
        <dbReference type="ARBA" id="ARBA00022723"/>
    </source>
</evidence>
<dbReference type="GO" id="GO:0033768">
    <property type="term" value="C:SUMO-targeted ubiquitin ligase complex"/>
    <property type="evidence" value="ECO:0007669"/>
    <property type="project" value="TreeGrafter"/>
</dbReference>
<dbReference type="AlphaFoldDB" id="A0A0J8B6V8"/>
<dbReference type="OrthoDB" id="6105938at2759"/>
<dbReference type="eggNOG" id="KOG0320">
    <property type="taxonomic scope" value="Eukaryota"/>
</dbReference>
<dbReference type="Pfam" id="PF13923">
    <property type="entry name" value="zf-C3HC4_2"/>
    <property type="match status" value="1"/>
</dbReference>